<feature type="region of interest" description="Disordered" evidence="8">
    <location>
        <begin position="1"/>
        <end position="27"/>
    </location>
</feature>
<evidence type="ECO:0000256" key="2">
    <source>
        <dbReference type="ARBA" id="ARBA00012438"/>
    </source>
</evidence>
<gene>
    <name evidence="9" type="ORF">GCM10007854_14140</name>
</gene>
<name>A0ABQ5V199_9PROT</name>
<comment type="catalytic activity">
    <reaction evidence="1">
        <text>ATP + protein L-histidine = ADP + protein N-phospho-L-histidine.</text>
        <dbReference type="EC" id="2.7.13.3"/>
    </reaction>
</comment>
<dbReference type="Proteomes" id="UP001161390">
    <property type="component" value="Unassembled WGS sequence"/>
</dbReference>
<evidence type="ECO:0000256" key="8">
    <source>
        <dbReference type="SAM" id="MobiDB-lite"/>
    </source>
</evidence>
<dbReference type="EMBL" id="BSNJ01000003">
    <property type="protein sequence ID" value="GLQ20459.1"/>
    <property type="molecule type" value="Genomic_DNA"/>
</dbReference>
<keyword evidence="3" id="KW-0597">Phosphoprotein</keyword>
<organism evidence="9 10">
    <name type="scientific">Algimonas porphyrae</name>
    <dbReference type="NCBI Taxonomy" id="1128113"/>
    <lineage>
        <taxon>Bacteria</taxon>
        <taxon>Pseudomonadati</taxon>
        <taxon>Pseudomonadota</taxon>
        <taxon>Alphaproteobacteria</taxon>
        <taxon>Maricaulales</taxon>
        <taxon>Robiginitomaculaceae</taxon>
        <taxon>Algimonas</taxon>
    </lineage>
</organism>
<evidence type="ECO:0000256" key="5">
    <source>
        <dbReference type="ARBA" id="ARBA00022741"/>
    </source>
</evidence>
<comment type="caution">
    <text evidence="9">The sequence shown here is derived from an EMBL/GenBank/DDBJ whole genome shotgun (WGS) entry which is preliminary data.</text>
</comment>
<reference evidence="9" key="1">
    <citation type="journal article" date="2014" name="Int. J. Syst. Evol. Microbiol.">
        <title>Complete genome of a new Firmicutes species belonging to the dominant human colonic microbiota ('Ruminococcus bicirculans') reveals two chromosomes and a selective capacity to utilize plant glucans.</title>
        <authorList>
            <consortium name="NISC Comparative Sequencing Program"/>
            <person name="Wegmann U."/>
            <person name="Louis P."/>
            <person name="Goesmann A."/>
            <person name="Henrissat B."/>
            <person name="Duncan S.H."/>
            <person name="Flint H.J."/>
        </authorList>
    </citation>
    <scope>NUCLEOTIDE SEQUENCE</scope>
    <source>
        <strain evidence="9">NBRC 108216</strain>
    </source>
</reference>
<keyword evidence="5" id="KW-0547">Nucleotide-binding</keyword>
<evidence type="ECO:0000256" key="7">
    <source>
        <dbReference type="ARBA" id="ARBA00022840"/>
    </source>
</evidence>
<dbReference type="PANTHER" id="PTHR41523:SF8">
    <property type="entry name" value="ETHYLENE RESPONSE SENSOR PROTEIN"/>
    <property type="match status" value="1"/>
</dbReference>
<protein>
    <recommendedName>
        <fullName evidence="2">histidine kinase</fullName>
        <ecNumber evidence="2">2.7.13.3</ecNumber>
    </recommendedName>
</protein>
<dbReference type="Gene3D" id="3.30.565.10">
    <property type="entry name" value="Histidine kinase-like ATPase, C-terminal domain"/>
    <property type="match status" value="1"/>
</dbReference>
<evidence type="ECO:0000313" key="10">
    <source>
        <dbReference type="Proteomes" id="UP001161390"/>
    </source>
</evidence>
<keyword evidence="7" id="KW-0067">ATP-binding</keyword>
<dbReference type="EC" id="2.7.13.3" evidence="2"/>
<accession>A0ABQ5V199</accession>
<evidence type="ECO:0000256" key="6">
    <source>
        <dbReference type="ARBA" id="ARBA00022777"/>
    </source>
</evidence>
<evidence type="ECO:0000313" key="9">
    <source>
        <dbReference type="EMBL" id="GLQ20459.1"/>
    </source>
</evidence>
<keyword evidence="10" id="KW-1185">Reference proteome</keyword>
<evidence type="ECO:0000256" key="4">
    <source>
        <dbReference type="ARBA" id="ARBA00022679"/>
    </source>
</evidence>
<proteinExistence type="predicted"/>
<keyword evidence="6" id="KW-0418">Kinase</keyword>
<reference evidence="9" key="2">
    <citation type="submission" date="2023-01" db="EMBL/GenBank/DDBJ databases">
        <title>Draft genome sequence of Algimonas porphyrae strain NBRC 108216.</title>
        <authorList>
            <person name="Sun Q."/>
            <person name="Mori K."/>
        </authorList>
    </citation>
    <scope>NUCLEOTIDE SEQUENCE</scope>
    <source>
        <strain evidence="9">NBRC 108216</strain>
    </source>
</reference>
<dbReference type="InterPro" id="IPR036890">
    <property type="entry name" value="HATPase_C_sf"/>
</dbReference>
<evidence type="ECO:0000256" key="3">
    <source>
        <dbReference type="ARBA" id="ARBA00022553"/>
    </source>
</evidence>
<dbReference type="PANTHER" id="PTHR41523">
    <property type="entry name" value="TWO-COMPONENT SYSTEM SENSOR PROTEIN"/>
    <property type="match status" value="1"/>
</dbReference>
<evidence type="ECO:0000256" key="1">
    <source>
        <dbReference type="ARBA" id="ARBA00000085"/>
    </source>
</evidence>
<sequence length="378" mass="42200">MTTPPAHDLATWQTASEDHTVPDDQDGQQTDIAAREQLERRRLARLIEALPIFSGLLSVDGQLMETHPQTREAFLWDLPSFAYDHDSITQIVDLCERAAAGERVQIERPYRRSTTTAADQFGRGLLTLTPVRDEGDHIEELTVTLIDCDDNGLGLRDGQVRNRLATTNLRIENMLSLAQTVIEASADDIPTRQSRDQLRDRLTLRLDALASVIDIISDPERQDWPLQALIRMLCEDLPDALQQGRLQLNEIDGDIAIEHVPLMTLLLFELVSNARRFGAWRDDGKGRAGTVSIQSDVVDDHDGRTLRLHWTEDGGPPVPADLGRRFGFTLAERLFPQITGGTARLLNAEDGLSWTFELPVRALDVPLASDFGFDGYPA</sequence>
<keyword evidence="4" id="KW-0808">Transferase</keyword>
<dbReference type="RefSeq" id="WP_284371083.1">
    <property type="nucleotide sequence ID" value="NZ_BSNJ01000003.1"/>
</dbReference>